<dbReference type="Pfam" id="PF01863">
    <property type="entry name" value="YgjP-like"/>
    <property type="match status" value="1"/>
</dbReference>
<dbReference type="InterPro" id="IPR002725">
    <property type="entry name" value="YgjP-like_metallopeptidase"/>
</dbReference>
<evidence type="ECO:0000313" key="2">
    <source>
        <dbReference type="EMBL" id="HGS21901.1"/>
    </source>
</evidence>
<evidence type="ECO:0000259" key="1">
    <source>
        <dbReference type="Pfam" id="PF01863"/>
    </source>
</evidence>
<dbReference type="Gene3D" id="3.30.2010.10">
    <property type="entry name" value="Metalloproteases ('zincins'), catalytic domain"/>
    <property type="match status" value="1"/>
</dbReference>
<dbReference type="PANTHER" id="PTHR30399:SF1">
    <property type="entry name" value="UTP PYROPHOSPHATASE"/>
    <property type="match status" value="1"/>
</dbReference>
<dbReference type="EMBL" id="DSYK01000423">
    <property type="protein sequence ID" value="HGS21901.1"/>
    <property type="molecule type" value="Genomic_DNA"/>
</dbReference>
<sequence length="222" mass="25585">MDAYRLIRSPRKSIAIEIRPDGEVWVRAPLHASKVVIEALLTQKEAWITQNRETMLRLLQADSPPRFLAGESFLYLGKEFTLTFSNELESVSLGEGIIVLPEKDRSRARDVLMGWYKTEARRILIPLVDQLGSRVGTTPTRVRLSNASKRWGSCSASGTLSLNWRLVMTPPKAMTYVIFHELAHTLIPNHSRAFWKLVASWQEDYQVQRTWLKEMGKRIFQF</sequence>
<dbReference type="AlphaFoldDB" id="A0A7C4PGQ8"/>
<organism evidence="2">
    <name type="scientific">Anaerolinea thermolimosa</name>
    <dbReference type="NCBI Taxonomy" id="229919"/>
    <lineage>
        <taxon>Bacteria</taxon>
        <taxon>Bacillati</taxon>
        <taxon>Chloroflexota</taxon>
        <taxon>Anaerolineae</taxon>
        <taxon>Anaerolineales</taxon>
        <taxon>Anaerolineaceae</taxon>
        <taxon>Anaerolinea</taxon>
    </lineage>
</organism>
<protein>
    <submittedName>
        <fullName evidence="2">M48 family peptidase</fullName>
    </submittedName>
</protein>
<dbReference type="PANTHER" id="PTHR30399">
    <property type="entry name" value="UNCHARACTERIZED PROTEIN YGJP"/>
    <property type="match status" value="1"/>
</dbReference>
<dbReference type="InterPro" id="IPR053136">
    <property type="entry name" value="UTP_pyrophosphatase-like"/>
</dbReference>
<gene>
    <name evidence="2" type="ORF">ENT37_08525</name>
</gene>
<dbReference type="CDD" id="cd07344">
    <property type="entry name" value="M48_yhfN_like"/>
    <property type="match status" value="1"/>
</dbReference>
<reference evidence="2" key="1">
    <citation type="journal article" date="2020" name="mSystems">
        <title>Genome- and Community-Level Interaction Insights into Carbon Utilization and Element Cycling Functions of Hydrothermarchaeota in Hydrothermal Sediment.</title>
        <authorList>
            <person name="Zhou Z."/>
            <person name="Liu Y."/>
            <person name="Xu W."/>
            <person name="Pan J."/>
            <person name="Luo Z.H."/>
            <person name="Li M."/>
        </authorList>
    </citation>
    <scope>NUCLEOTIDE SEQUENCE [LARGE SCALE GENOMIC DNA]</scope>
    <source>
        <strain evidence="2">SpSt-573</strain>
    </source>
</reference>
<feature type="domain" description="YgjP-like metallopeptidase" evidence="1">
    <location>
        <begin position="12"/>
        <end position="214"/>
    </location>
</feature>
<comment type="caution">
    <text evidence="2">The sequence shown here is derived from an EMBL/GenBank/DDBJ whole genome shotgun (WGS) entry which is preliminary data.</text>
</comment>
<name>A0A7C4PGQ8_9CHLR</name>
<accession>A0A7C4PGQ8</accession>
<proteinExistence type="predicted"/>